<protein>
    <submittedName>
        <fullName evidence="1">Uncharacterized protein</fullName>
    </submittedName>
</protein>
<reference evidence="1 2" key="1">
    <citation type="submission" date="2014-02" db="EMBL/GenBank/DDBJ databases">
        <title>Expanding our view of genomic diversity in Candidatus Accumulibacter clades.</title>
        <authorList>
            <person name="Skennerton C.T."/>
            <person name="Barr J.J."/>
            <person name="Slater F.R."/>
            <person name="Bond P.L."/>
            <person name="Tyson G.W."/>
        </authorList>
    </citation>
    <scope>NUCLEOTIDE SEQUENCE [LARGE SCALE GENOMIC DNA]</scope>
    <source>
        <strain evidence="2">BA-91</strain>
    </source>
</reference>
<evidence type="ECO:0000313" key="2">
    <source>
        <dbReference type="Proteomes" id="UP000020077"/>
    </source>
</evidence>
<sequence length="76" mass="8233">MMSYTMACTSLCSMAGRLIRRTSPFTRMIGGRPADRWRSEALFLTLKASSSVMSMSFGPGAVGGAQCYNSNNLRNA</sequence>
<dbReference type="AlphaFoldDB" id="A0A084Y686"/>
<dbReference type="EMBL" id="JDVG02000736">
    <property type="protein sequence ID" value="KFB70230.1"/>
    <property type="molecule type" value="Genomic_DNA"/>
</dbReference>
<accession>A0A084Y686</accession>
<evidence type="ECO:0000313" key="1">
    <source>
        <dbReference type="EMBL" id="KFB70230.1"/>
    </source>
</evidence>
<comment type="caution">
    <text evidence="1">The sequence shown here is derived from an EMBL/GenBank/DDBJ whole genome shotgun (WGS) entry which is preliminary data.</text>
</comment>
<proteinExistence type="predicted"/>
<gene>
    <name evidence="1" type="ORF">AW09_004686</name>
</gene>
<name>A0A084Y686_9PROT</name>
<organism evidence="1 2">
    <name type="scientific">Candidatus Accumulibacter phosphatis</name>
    <dbReference type="NCBI Taxonomy" id="327160"/>
    <lineage>
        <taxon>Bacteria</taxon>
        <taxon>Pseudomonadati</taxon>
        <taxon>Pseudomonadota</taxon>
        <taxon>Betaproteobacteria</taxon>
        <taxon>Candidatus Accumulibacter</taxon>
    </lineage>
</organism>
<dbReference type="Proteomes" id="UP000020077">
    <property type="component" value="Unassembled WGS sequence"/>
</dbReference>